<dbReference type="SUPFAM" id="SSF48371">
    <property type="entry name" value="ARM repeat"/>
    <property type="match status" value="4"/>
</dbReference>
<dbReference type="InterPro" id="IPR004155">
    <property type="entry name" value="PBS_lyase_HEAT"/>
</dbReference>
<dbReference type="SMART" id="SM00320">
    <property type="entry name" value="WD40"/>
    <property type="match status" value="2"/>
</dbReference>
<dbReference type="PANTHER" id="PTHR12697">
    <property type="entry name" value="PBS LYASE HEAT-LIKE PROTEIN"/>
    <property type="match status" value="1"/>
</dbReference>
<comment type="caution">
    <text evidence="1">The sequence shown here is derived from an EMBL/GenBank/DDBJ whole genome shotgun (WGS) entry which is preliminary data.</text>
</comment>
<dbReference type="InterPro" id="IPR011047">
    <property type="entry name" value="Quinoprotein_ADH-like_sf"/>
</dbReference>
<protein>
    <submittedName>
        <fullName evidence="1">Uncharacterized protein</fullName>
    </submittedName>
</protein>
<dbReference type="Pfam" id="PF13646">
    <property type="entry name" value="HEAT_2"/>
    <property type="match status" value="2"/>
</dbReference>
<organism evidence="1 2">
    <name type="scientific">Zooshikella ganghwensis</name>
    <dbReference type="NCBI Taxonomy" id="202772"/>
    <lineage>
        <taxon>Bacteria</taxon>
        <taxon>Pseudomonadati</taxon>
        <taxon>Pseudomonadota</taxon>
        <taxon>Gammaproteobacteria</taxon>
        <taxon>Oceanospirillales</taxon>
        <taxon>Zooshikellaceae</taxon>
        <taxon>Zooshikella</taxon>
    </lineage>
</organism>
<dbReference type="EMBL" id="NDXW01000001">
    <property type="protein sequence ID" value="RDH46280.1"/>
    <property type="molecule type" value="Genomic_DNA"/>
</dbReference>
<evidence type="ECO:0000313" key="1">
    <source>
        <dbReference type="EMBL" id="RDH46280.1"/>
    </source>
</evidence>
<name>A0A4P9VWK8_9GAMM</name>
<keyword evidence="2" id="KW-1185">Reference proteome</keyword>
<evidence type="ECO:0000313" key="2">
    <source>
        <dbReference type="Proteomes" id="UP000257039"/>
    </source>
</evidence>
<dbReference type="InterPro" id="IPR016024">
    <property type="entry name" value="ARM-type_fold"/>
</dbReference>
<dbReference type="Gene3D" id="2.130.10.10">
    <property type="entry name" value="YVTN repeat-like/Quinoprotein amine dehydrogenase"/>
    <property type="match status" value="1"/>
</dbReference>
<accession>A0A4P9VWK8</accession>
<dbReference type="Proteomes" id="UP000257039">
    <property type="component" value="Unassembled WGS sequence"/>
</dbReference>
<proteinExistence type="predicted"/>
<dbReference type="GO" id="GO:0016491">
    <property type="term" value="F:oxidoreductase activity"/>
    <property type="evidence" value="ECO:0007669"/>
    <property type="project" value="TreeGrafter"/>
</dbReference>
<dbReference type="InterPro" id="IPR001680">
    <property type="entry name" value="WD40_rpt"/>
</dbReference>
<dbReference type="Pfam" id="PF03130">
    <property type="entry name" value="HEAT_PBS"/>
    <property type="match status" value="1"/>
</dbReference>
<dbReference type="SUPFAM" id="SSF50998">
    <property type="entry name" value="Quinoprotein alcohol dehydrogenase-like"/>
    <property type="match status" value="1"/>
</dbReference>
<sequence>MSQTLYLPYRGAIRALLGHDNQLYWVTEHSEGQPTGLYYYNVKTKQFKRDVLATGAKHIAIDEGILWLMDSQHQLWKKSLADDVLTPVPFSPAESIEIDTIVIADKQLAVLQQQYIWLLGTKNGELQQQLTLMEPGVKLAVDKTGKYIAVGSIQGLLTIYAFTEEKGWQLYLQQEVHKQAVTALAFSETDGRLYSCGQDKTFYCIDIHTGHDDIALLDRGQSAMHKQAIKELFITENRMFTAASDKTLKSWPMTKGQPVTYTGKIPVPVGLAYVQDSEQGWLAVAGEDHTIQLIALTAEHRFGQSQKVIKDAIAEAKFNLSASDIKHRQQGIEQLAQHFGQQSLRLLADVVERERDVELRRLAAKYLTEARHPSCLNLWLKQLKHSDDDVRLKAFTALQSITQRGDIRLAQKALQTEYENIGFAALALLTEWVNANEEGQSQSVLMEALNHNNNRIRHYALHCLEQATSETIEIYLHALNTQFSDIRRAALIRCYQQQQLMNSAVNIAVRQRLSDQDNDVRNTAFWVMVLSRKALAAFLYQADEYIARQLTDINDFSLSGQNNHKSLEKQFANVPLLTQHDIDILLPATVSHYTDIVLLAARCLAHQQHPCALPVLLQLVNHQAQSTRLDVCYALSLLKDQHALSHLQWLLNDKDGGVRMAAFSAIEQLLMDEPYQVIALAWQSTAEDVHLQGLQRLLAMLEDVEPSYRKHWLLQGINSPHQRVRQEAAKACLNTAWSEGKAEGVALLLDSHFEDCHLIALHELLAHKRSVWQPALLIQLFNDGFYEVRSQAFAAAQKQFEDQPIKPLQHAAESLHRDLRQQALKQLIDLNSDAAQLLLVSFIADEDPELRHQAIDSLIIAQAWDEVAVALSSTHKDCVIAAAKALAMVGDERAQQALCQLLAEKAPESKEHKIIWQNRQIEVLEALAELGSADAVPYIQPYLQDKHQPLATTATYALSWCATPAEQGLLQRLLQVDNTLQRAYAALGLVLLGQHEAAGILEQKNSALTSWQQLAVFLCLNKTVAGHSELLTVRNTLPDVIQNQPLLGFLLGVLPHTCPQAVDPTPLLDLLNQRDLQLHLYVAQALAVFNDKPALQKTIEQSVVCWLQQESSELSGSSTKKMGDDQATLSTDVTTETLLTLDDFNIMAAILLADNLPLKARFAYQLFSWVSEEPKRARLIWLRFKQRYQEDIQQLLLNADTQSQQNIPPTSEQCLQQWALGILYGLLSHQQLLSSQGVALRLTTLQTIIKLTDQFGVWWQQAEPILIQCLHDKYADIRQRAWALLSSRTQQKPLLIGEALQSQYLDIAKAGLQLIAAERVSGAEVAVLKQCLQERTDGLEFEAFTLYAQFKGEVQAAVLGTKASSAQLRSNAVQWLLKSYEEGKSELLAMLVEAMQGAWRDTALQVAIALYQQQGLQSSQQDAHLQAGNMLVPQGQSQAMVVLLNLLADSQQQREARIIVNALRQVNQPEIVGPVMQMIESNRSKSLPVEDLLTIVAKYRQVTLAPQLLKLLNKHQHTRAVTDALTTISGYDQALKITPTQQLQTTKYPLCDELLVQLVQTLVNLGHFERLEKLLKPLKFAESADINSLLANIMPCLPDAMFYRLLEHYTWRVRYRGASAQLLQQLLAHRQAQVRFIAAEGLAMVGDRAGKRILLAAIDMDPAYENRQRAVIALGRLGDADTVDLLLDLATNEEHALQDDAIEAVGYLKHTDQADNVLSLLTKIVKQGENNYASQIDRAIKALRWFDSPKSWAALVACIKNKAFLPRYRVEALRQMRFAQDTQHLRVLFYLVELDDNRRIVSVAMEVAEHIWPVTDNQVREIDYVVLKNQANYWDEKLLIRVARYGDGLKRLLLLAECSAKTKQLLSQGFLANPIYDESILLQGITHEHPDVNGMAARLIGRLSDPSSTALAAVEAMCQRQLTYFRRSVLPLHVVEADQKNFDQKQLKNCLRDGVWCLIKHQAADIVLTTVYQLPAKYLAVQSLMARVIQLQLQQSYTMSEPLIELLESLKNHVQGSLQQQVFTLLSKVQNEPIADSTANAFDALAENWLGQPSLESLQRLEEDTQQPLLALAGKQQHSIESLLALINNEQLITQQRADALLALGYLQAEDAEFALEKLIKAKSLSPSLQKTAYRALRSSQRARQRKKTELSVADVLGDDASDKSLEIGDQYE</sequence>
<dbReference type="SMART" id="SM00567">
    <property type="entry name" value="EZ_HEAT"/>
    <property type="match status" value="9"/>
</dbReference>
<dbReference type="InterPro" id="IPR011989">
    <property type="entry name" value="ARM-like"/>
</dbReference>
<gene>
    <name evidence="1" type="ORF">B9G39_24090</name>
</gene>
<dbReference type="InterPro" id="IPR015943">
    <property type="entry name" value="WD40/YVTN_repeat-like_dom_sf"/>
</dbReference>
<dbReference type="PANTHER" id="PTHR12697:SF5">
    <property type="entry name" value="DEOXYHYPUSINE HYDROXYLASE"/>
    <property type="match status" value="1"/>
</dbReference>
<dbReference type="RefSeq" id="WP_094789063.1">
    <property type="nucleotide sequence ID" value="NZ_NDXW01000001.1"/>
</dbReference>
<reference evidence="1 2" key="1">
    <citation type="submission" date="2017-04" db="EMBL/GenBank/DDBJ databases">
        <title>Draft genome sequence of Zooshikella ganghwensis VG4 isolated from Red Sea sediments.</title>
        <authorList>
            <person name="Rehman Z."/>
            <person name="Alam I."/>
            <person name="Kamau A."/>
            <person name="Bajic V."/>
            <person name="Leiknes T."/>
        </authorList>
    </citation>
    <scope>NUCLEOTIDE SEQUENCE [LARGE SCALE GENOMIC DNA]</scope>
    <source>
        <strain evidence="1 2">VG4</strain>
    </source>
</reference>
<dbReference type="Gene3D" id="1.25.10.10">
    <property type="entry name" value="Leucine-rich Repeat Variant"/>
    <property type="match status" value="6"/>
</dbReference>